<accession>A0A395JNT7</accession>
<feature type="domain" description="GST C-terminal" evidence="5">
    <location>
        <begin position="87"/>
        <end position="222"/>
    </location>
</feature>
<dbReference type="GO" id="GO:0004364">
    <property type="term" value="F:glutathione transferase activity"/>
    <property type="evidence" value="ECO:0007669"/>
    <property type="project" value="UniProtKB-EC"/>
</dbReference>
<evidence type="ECO:0000313" key="6">
    <source>
        <dbReference type="EMBL" id="RBP51248.1"/>
    </source>
</evidence>
<dbReference type="FunFam" id="3.40.30.10:FF:000156">
    <property type="entry name" value="Glutathione S-transferase 1"/>
    <property type="match status" value="1"/>
</dbReference>
<dbReference type="PROSITE" id="PS50405">
    <property type="entry name" value="GST_CTER"/>
    <property type="match status" value="1"/>
</dbReference>
<dbReference type="InterPro" id="IPR036282">
    <property type="entry name" value="Glutathione-S-Trfase_C_sf"/>
</dbReference>
<dbReference type="Proteomes" id="UP000253083">
    <property type="component" value="Unassembled WGS sequence"/>
</dbReference>
<gene>
    <name evidence="6" type="ORF">DFR28_102667</name>
</gene>
<dbReference type="PROSITE" id="PS50404">
    <property type="entry name" value="GST_NTER"/>
    <property type="match status" value="1"/>
</dbReference>
<evidence type="ECO:0000256" key="3">
    <source>
        <dbReference type="ARBA" id="ARBA00047960"/>
    </source>
</evidence>
<dbReference type="EMBL" id="QNRT01000002">
    <property type="protein sequence ID" value="RBP51248.1"/>
    <property type="molecule type" value="Genomic_DNA"/>
</dbReference>
<dbReference type="Gene3D" id="1.20.1050.10">
    <property type="match status" value="1"/>
</dbReference>
<comment type="caution">
    <text evidence="6">The sequence shown here is derived from an EMBL/GenBank/DDBJ whole genome shotgun (WGS) entry which is preliminary data.</text>
</comment>
<dbReference type="SFLD" id="SFLDS00019">
    <property type="entry name" value="Glutathione_Transferase_(cytos"/>
    <property type="match status" value="1"/>
</dbReference>
<evidence type="ECO:0000256" key="1">
    <source>
        <dbReference type="ARBA" id="ARBA00012452"/>
    </source>
</evidence>
<dbReference type="RefSeq" id="WP_113954030.1">
    <property type="nucleotide sequence ID" value="NZ_QNRT01000002.1"/>
</dbReference>
<dbReference type="PANTHER" id="PTHR44051:SF9">
    <property type="entry name" value="GLUTATHIONE S-TRANSFERASE 1"/>
    <property type="match status" value="1"/>
</dbReference>
<dbReference type="SUPFAM" id="SSF47616">
    <property type="entry name" value="GST C-terminal domain-like"/>
    <property type="match status" value="1"/>
</dbReference>
<dbReference type="Gene3D" id="3.40.30.10">
    <property type="entry name" value="Glutaredoxin"/>
    <property type="match status" value="1"/>
</dbReference>
<dbReference type="InterPro" id="IPR004045">
    <property type="entry name" value="Glutathione_S-Trfase_N"/>
</dbReference>
<organism evidence="6 7">
    <name type="scientific">Arenicella xantha</name>
    <dbReference type="NCBI Taxonomy" id="644221"/>
    <lineage>
        <taxon>Bacteria</taxon>
        <taxon>Pseudomonadati</taxon>
        <taxon>Pseudomonadota</taxon>
        <taxon>Gammaproteobacteria</taxon>
        <taxon>Arenicellales</taxon>
        <taxon>Arenicellaceae</taxon>
        <taxon>Arenicella</taxon>
    </lineage>
</organism>
<dbReference type="SUPFAM" id="SSF52833">
    <property type="entry name" value="Thioredoxin-like"/>
    <property type="match status" value="1"/>
</dbReference>
<evidence type="ECO:0000259" key="4">
    <source>
        <dbReference type="PROSITE" id="PS50404"/>
    </source>
</evidence>
<name>A0A395JNT7_9GAMM</name>
<evidence type="ECO:0000256" key="2">
    <source>
        <dbReference type="ARBA" id="ARBA00022679"/>
    </source>
</evidence>
<dbReference type="SFLD" id="SFLDG00358">
    <property type="entry name" value="Main_(cytGST)"/>
    <property type="match status" value="1"/>
</dbReference>
<proteinExistence type="predicted"/>
<dbReference type="InterPro" id="IPR040079">
    <property type="entry name" value="Glutathione_S-Trfase"/>
</dbReference>
<evidence type="ECO:0000259" key="5">
    <source>
        <dbReference type="PROSITE" id="PS50405"/>
    </source>
</evidence>
<dbReference type="GO" id="GO:0005737">
    <property type="term" value="C:cytoplasm"/>
    <property type="evidence" value="ECO:0007669"/>
    <property type="project" value="UniProtKB-ARBA"/>
</dbReference>
<keyword evidence="2 6" id="KW-0808">Transferase</keyword>
<reference evidence="6 7" key="1">
    <citation type="submission" date="2018-06" db="EMBL/GenBank/DDBJ databases">
        <title>Genomic Encyclopedia of Type Strains, Phase IV (KMG-IV): sequencing the most valuable type-strain genomes for metagenomic binning, comparative biology and taxonomic classification.</title>
        <authorList>
            <person name="Goeker M."/>
        </authorList>
    </citation>
    <scope>NUCLEOTIDE SEQUENCE [LARGE SCALE GENOMIC DNA]</scope>
    <source>
        <strain evidence="6 7">DSM 24032</strain>
    </source>
</reference>
<evidence type="ECO:0000313" key="7">
    <source>
        <dbReference type="Proteomes" id="UP000253083"/>
    </source>
</evidence>
<sequence>MLTLHHLEYSQSYRVLWLLEELGATYELKVYERDKQTRLAPADYKAVSPLGTSPVITDGDLNLAETSTIFDYILDQYPESPLRPAPHSAARTDYLFWFHAAQGSMMPMMLMSIVFQMLETRSPRLIRPLIKTVLGKASSAMVKPRMKLLLDKAEADLAATGWFAGDALSAADMMLSYPLESADSKGLLKNDYPNCRAWVQRIKQVSSYQSAKQKDGRPSAVFEM</sequence>
<protein>
    <recommendedName>
        <fullName evidence="1">glutathione transferase</fullName>
        <ecNumber evidence="1">2.5.1.18</ecNumber>
    </recommendedName>
</protein>
<comment type="catalytic activity">
    <reaction evidence="3">
        <text>RX + glutathione = an S-substituted glutathione + a halide anion + H(+)</text>
        <dbReference type="Rhea" id="RHEA:16437"/>
        <dbReference type="ChEBI" id="CHEBI:15378"/>
        <dbReference type="ChEBI" id="CHEBI:16042"/>
        <dbReference type="ChEBI" id="CHEBI:17792"/>
        <dbReference type="ChEBI" id="CHEBI:57925"/>
        <dbReference type="ChEBI" id="CHEBI:90779"/>
        <dbReference type="EC" id="2.5.1.18"/>
    </reaction>
</comment>
<dbReference type="EC" id="2.5.1.18" evidence="1"/>
<keyword evidence="7" id="KW-1185">Reference proteome</keyword>
<dbReference type="GO" id="GO:0004601">
    <property type="term" value="F:peroxidase activity"/>
    <property type="evidence" value="ECO:0007669"/>
    <property type="project" value="UniProtKB-ARBA"/>
</dbReference>
<dbReference type="InParanoid" id="A0A395JNT7"/>
<dbReference type="InterPro" id="IPR036249">
    <property type="entry name" value="Thioredoxin-like_sf"/>
</dbReference>
<dbReference type="InterPro" id="IPR010987">
    <property type="entry name" value="Glutathione-S-Trfase_C-like"/>
</dbReference>
<dbReference type="Pfam" id="PF13410">
    <property type="entry name" value="GST_C_2"/>
    <property type="match status" value="1"/>
</dbReference>
<feature type="domain" description="GST N-terminal" evidence="4">
    <location>
        <begin position="1"/>
        <end position="81"/>
    </location>
</feature>
<dbReference type="PANTHER" id="PTHR44051">
    <property type="entry name" value="GLUTATHIONE S-TRANSFERASE-RELATED"/>
    <property type="match status" value="1"/>
</dbReference>
<dbReference type="CDD" id="cd03046">
    <property type="entry name" value="GST_N_GTT1_like"/>
    <property type="match status" value="1"/>
</dbReference>
<dbReference type="SFLD" id="SFLDG01150">
    <property type="entry name" value="Main.1:_Beta-like"/>
    <property type="match status" value="1"/>
</dbReference>
<dbReference type="OrthoDB" id="9810080at2"/>
<dbReference type="AlphaFoldDB" id="A0A395JNT7"/>
<dbReference type="Pfam" id="PF13417">
    <property type="entry name" value="GST_N_3"/>
    <property type="match status" value="1"/>
</dbReference>